<organism evidence="2 3">
    <name type="scientific">Amycolatopsis suaedae</name>
    <dbReference type="NCBI Taxonomy" id="2510978"/>
    <lineage>
        <taxon>Bacteria</taxon>
        <taxon>Bacillati</taxon>
        <taxon>Actinomycetota</taxon>
        <taxon>Actinomycetes</taxon>
        <taxon>Pseudonocardiales</taxon>
        <taxon>Pseudonocardiaceae</taxon>
        <taxon>Amycolatopsis</taxon>
    </lineage>
</organism>
<dbReference type="Pfam" id="PF04480">
    <property type="entry name" value="DUF559"/>
    <property type="match status" value="1"/>
</dbReference>
<reference evidence="2 3" key="1">
    <citation type="submission" date="2019-02" db="EMBL/GenBank/DDBJ databases">
        <title>Draft genome sequence of Amycolatopsis sp. 8-3EHSu isolated from roots of Suaeda maritima.</title>
        <authorList>
            <person name="Duangmal K."/>
            <person name="Chantavorakit T."/>
        </authorList>
    </citation>
    <scope>NUCLEOTIDE SEQUENCE [LARGE SCALE GENOMIC DNA]</scope>
    <source>
        <strain evidence="2 3">8-3EHSu</strain>
    </source>
</reference>
<name>A0A4Q7J9S3_9PSEU</name>
<comment type="caution">
    <text evidence="2">The sequence shown here is derived from an EMBL/GenBank/DDBJ whole genome shotgun (WGS) entry which is preliminary data.</text>
</comment>
<accession>A0A4Q7J9S3</accession>
<dbReference type="EMBL" id="SFCC01000008">
    <property type="protein sequence ID" value="RZQ62894.1"/>
    <property type="molecule type" value="Genomic_DNA"/>
</dbReference>
<evidence type="ECO:0000313" key="2">
    <source>
        <dbReference type="EMBL" id="RZQ62894.1"/>
    </source>
</evidence>
<evidence type="ECO:0000259" key="1">
    <source>
        <dbReference type="Pfam" id="PF04480"/>
    </source>
</evidence>
<dbReference type="AlphaFoldDB" id="A0A4Q7J9S3"/>
<sequence>MNGCTAADNAPIDLLVPYSSRVGDRSGLVAHRGRLDPADVEEVDGLRTVVVELALADLLTRGSRRSALACADQVLARVPAEAHAGFLDWVGMRIDERVDPRGRRQAHALLGLATGLPESPAESWTLLELVDGGLPPPVPQFPVTDLAGRVVYRLDFAWPDLRIAVEYDGYAAHLDRRGRDARRDEDLRRRGWIVIRADATDLHDPSRLIAGVRAAFARRGFAA</sequence>
<dbReference type="InterPro" id="IPR007569">
    <property type="entry name" value="DUF559"/>
</dbReference>
<proteinExistence type="predicted"/>
<protein>
    <submittedName>
        <fullName evidence="2">DUF559 domain-containing protein</fullName>
    </submittedName>
</protein>
<gene>
    <name evidence="2" type="ORF">EWH70_17685</name>
</gene>
<dbReference type="OrthoDB" id="3173471at2"/>
<dbReference type="SUPFAM" id="SSF52980">
    <property type="entry name" value="Restriction endonuclease-like"/>
    <property type="match status" value="1"/>
</dbReference>
<evidence type="ECO:0000313" key="3">
    <source>
        <dbReference type="Proteomes" id="UP000292003"/>
    </source>
</evidence>
<dbReference type="InterPro" id="IPR011335">
    <property type="entry name" value="Restrct_endonuc-II-like"/>
</dbReference>
<dbReference type="Proteomes" id="UP000292003">
    <property type="component" value="Unassembled WGS sequence"/>
</dbReference>
<keyword evidence="3" id="KW-1185">Reference proteome</keyword>
<dbReference type="Gene3D" id="3.40.960.10">
    <property type="entry name" value="VSR Endonuclease"/>
    <property type="match status" value="1"/>
</dbReference>
<feature type="domain" description="DUF559" evidence="1">
    <location>
        <begin position="152"/>
        <end position="202"/>
    </location>
</feature>